<keyword evidence="10" id="KW-1185">Reference proteome</keyword>
<keyword evidence="5 7" id="KW-1133">Transmembrane helix</keyword>
<sequence>MKEIRNTFWTRLSAVIGFTFIACFLWGSAFPCIKIGYRLFGIPAGDSASQLVFAGIRFFLAGLMVIGVASFQKKKFAAPSAAGIPKVLILALLQTAGQYFFFYIGLAHASGVSSSIIEGANTFFCILVAAFVFRSERINIRKMLGCAVGFLGVVLIQLPDGGMDIHFSLVGEGFVLFSTVLAAFSSSYIKKVGQREDPMVMSGWQFFAGGLMLAAGGFFAGGRISPAAAGEQQAAAILLMFYMAFISATAYTIWSMLLKYNPVSRISVFSFINPMFGVLLSALLLGEGGRAFSLTGILALILVCLGIVIVNMGQNQQTTD</sequence>
<dbReference type="OrthoDB" id="3190463at2"/>
<evidence type="ECO:0000256" key="7">
    <source>
        <dbReference type="SAM" id="Phobius"/>
    </source>
</evidence>
<comment type="subcellular location">
    <subcellularLocation>
        <location evidence="1">Cell membrane</location>
        <topology evidence="1">Multi-pass membrane protein</topology>
    </subcellularLocation>
</comment>
<accession>I5AV77</accession>
<feature type="transmembrane region" description="Helical" evidence="7">
    <location>
        <begin position="140"/>
        <end position="159"/>
    </location>
</feature>
<protein>
    <submittedName>
        <fullName evidence="9">DMT(Drug/metabolite transporter) superfamily permease</fullName>
    </submittedName>
</protein>
<dbReference type="Pfam" id="PF00892">
    <property type="entry name" value="EamA"/>
    <property type="match status" value="2"/>
</dbReference>
<feature type="transmembrane region" description="Helical" evidence="7">
    <location>
        <begin position="51"/>
        <end position="71"/>
    </location>
</feature>
<proteinExistence type="inferred from homology"/>
<evidence type="ECO:0000313" key="10">
    <source>
        <dbReference type="Proteomes" id="UP000005753"/>
    </source>
</evidence>
<evidence type="ECO:0000259" key="8">
    <source>
        <dbReference type="Pfam" id="PF00892"/>
    </source>
</evidence>
<dbReference type="AlphaFoldDB" id="I5AV77"/>
<evidence type="ECO:0000256" key="3">
    <source>
        <dbReference type="ARBA" id="ARBA00022475"/>
    </source>
</evidence>
<feature type="transmembrane region" description="Helical" evidence="7">
    <location>
        <begin position="165"/>
        <end position="184"/>
    </location>
</feature>
<dbReference type="SUPFAM" id="SSF103481">
    <property type="entry name" value="Multidrug resistance efflux transporter EmrE"/>
    <property type="match status" value="2"/>
</dbReference>
<reference evidence="9 10" key="2">
    <citation type="submission" date="2012-02" db="EMBL/GenBank/DDBJ databases">
        <title>Improved High-Quality Draft sequence of Eubacterium cellulosolvens 6.</title>
        <authorList>
            <consortium name="US DOE Joint Genome Institute"/>
            <person name="Lucas S."/>
            <person name="Han J."/>
            <person name="Lapidus A."/>
            <person name="Cheng J.-F."/>
            <person name="Goodwin L."/>
            <person name="Pitluck S."/>
            <person name="Peters L."/>
            <person name="Mikhailova N."/>
            <person name="Gu W."/>
            <person name="Detter J.C."/>
            <person name="Han C."/>
            <person name="Tapia R."/>
            <person name="Land M."/>
            <person name="Hauser L."/>
            <person name="Kyrpides N."/>
            <person name="Ivanova N."/>
            <person name="Pagani I."/>
            <person name="Johnson E."/>
            <person name="Mukhopadhyay B."/>
            <person name="Anderson I."/>
            <person name="Woyke T."/>
        </authorList>
    </citation>
    <scope>NUCLEOTIDE SEQUENCE [LARGE SCALE GENOMIC DNA]</scope>
    <source>
        <strain evidence="9 10">6</strain>
    </source>
</reference>
<feature type="transmembrane region" description="Helical" evidence="7">
    <location>
        <begin position="112"/>
        <end position="133"/>
    </location>
</feature>
<dbReference type="PANTHER" id="PTHR32322:SF18">
    <property type="entry name" value="S-ADENOSYLMETHIONINE_S-ADENOSYLHOMOCYSTEINE TRANSPORTER"/>
    <property type="match status" value="1"/>
</dbReference>
<feature type="transmembrane region" description="Helical" evidence="7">
    <location>
        <begin position="266"/>
        <end position="285"/>
    </location>
</feature>
<dbReference type="InterPro" id="IPR000620">
    <property type="entry name" value="EamA_dom"/>
</dbReference>
<evidence type="ECO:0000313" key="9">
    <source>
        <dbReference type="EMBL" id="EIM57700.1"/>
    </source>
</evidence>
<evidence type="ECO:0000256" key="6">
    <source>
        <dbReference type="ARBA" id="ARBA00023136"/>
    </source>
</evidence>
<feature type="transmembrane region" description="Helical" evidence="7">
    <location>
        <begin position="12"/>
        <end position="31"/>
    </location>
</feature>
<evidence type="ECO:0000256" key="1">
    <source>
        <dbReference type="ARBA" id="ARBA00004651"/>
    </source>
</evidence>
<dbReference type="GO" id="GO:0005886">
    <property type="term" value="C:plasma membrane"/>
    <property type="evidence" value="ECO:0007669"/>
    <property type="project" value="UniProtKB-SubCell"/>
</dbReference>
<dbReference type="InterPro" id="IPR050638">
    <property type="entry name" value="AA-Vitamin_Transporters"/>
</dbReference>
<gene>
    <name evidence="9" type="ORF">EubceDRAFT1_1926</name>
</gene>
<evidence type="ECO:0000256" key="5">
    <source>
        <dbReference type="ARBA" id="ARBA00022989"/>
    </source>
</evidence>
<dbReference type="InterPro" id="IPR037185">
    <property type="entry name" value="EmrE-like"/>
</dbReference>
<name>I5AV77_EUBC6</name>
<dbReference type="HOGENOM" id="CLU_033863_8_1_9"/>
<feature type="transmembrane region" description="Helical" evidence="7">
    <location>
        <begin position="234"/>
        <end position="254"/>
    </location>
</feature>
<feature type="transmembrane region" description="Helical" evidence="7">
    <location>
        <begin position="204"/>
        <end position="222"/>
    </location>
</feature>
<keyword evidence="3" id="KW-1003">Cell membrane</keyword>
<dbReference type="eggNOG" id="COG0697">
    <property type="taxonomic scope" value="Bacteria"/>
</dbReference>
<dbReference type="STRING" id="633697.EubceDRAFT1_1926"/>
<keyword evidence="4 7" id="KW-0812">Transmembrane</keyword>
<evidence type="ECO:0000256" key="4">
    <source>
        <dbReference type="ARBA" id="ARBA00022692"/>
    </source>
</evidence>
<feature type="domain" description="EamA" evidence="8">
    <location>
        <begin position="16"/>
        <end position="156"/>
    </location>
</feature>
<reference evidence="9 10" key="1">
    <citation type="submission" date="2010-08" db="EMBL/GenBank/DDBJ databases">
        <authorList>
            <consortium name="US DOE Joint Genome Institute (JGI-PGF)"/>
            <person name="Lucas S."/>
            <person name="Copeland A."/>
            <person name="Lapidus A."/>
            <person name="Cheng J.-F."/>
            <person name="Bruce D."/>
            <person name="Goodwin L."/>
            <person name="Pitluck S."/>
            <person name="Land M.L."/>
            <person name="Hauser L."/>
            <person name="Chang Y.-J."/>
            <person name="Anderson I.J."/>
            <person name="Johnson E."/>
            <person name="Mulhopadhyay B."/>
            <person name="Kyrpides N."/>
            <person name="Woyke T.J."/>
        </authorList>
    </citation>
    <scope>NUCLEOTIDE SEQUENCE [LARGE SCALE GENOMIC DNA]</scope>
    <source>
        <strain evidence="9 10">6</strain>
    </source>
</reference>
<evidence type="ECO:0000256" key="2">
    <source>
        <dbReference type="ARBA" id="ARBA00007362"/>
    </source>
</evidence>
<feature type="transmembrane region" description="Helical" evidence="7">
    <location>
        <begin position="291"/>
        <end position="310"/>
    </location>
</feature>
<dbReference type="PANTHER" id="PTHR32322">
    <property type="entry name" value="INNER MEMBRANE TRANSPORTER"/>
    <property type="match status" value="1"/>
</dbReference>
<dbReference type="Proteomes" id="UP000005753">
    <property type="component" value="Chromosome"/>
</dbReference>
<dbReference type="PROSITE" id="PS51257">
    <property type="entry name" value="PROKAR_LIPOPROTEIN"/>
    <property type="match status" value="1"/>
</dbReference>
<feature type="transmembrane region" description="Helical" evidence="7">
    <location>
        <begin position="83"/>
        <end position="106"/>
    </location>
</feature>
<feature type="domain" description="EamA" evidence="8">
    <location>
        <begin position="171"/>
        <end position="311"/>
    </location>
</feature>
<organism evidence="9 10">
    <name type="scientific">Eubacterium cellulosolvens (strain ATCC 43171 / JCM 9499 / 6)</name>
    <name type="common">Cillobacterium cellulosolvens</name>
    <dbReference type="NCBI Taxonomy" id="633697"/>
    <lineage>
        <taxon>Bacteria</taxon>
        <taxon>Bacillati</taxon>
        <taxon>Bacillota</taxon>
        <taxon>Clostridia</taxon>
        <taxon>Eubacteriales</taxon>
        <taxon>Eubacteriaceae</taxon>
        <taxon>Eubacterium</taxon>
    </lineage>
</organism>
<comment type="similarity">
    <text evidence="2">Belongs to the EamA transporter family.</text>
</comment>
<dbReference type="EMBL" id="CM001487">
    <property type="protein sequence ID" value="EIM57700.1"/>
    <property type="molecule type" value="Genomic_DNA"/>
</dbReference>
<keyword evidence="6 7" id="KW-0472">Membrane</keyword>